<dbReference type="PROSITE" id="PS50808">
    <property type="entry name" value="ZF_BED"/>
    <property type="match status" value="1"/>
</dbReference>
<proteinExistence type="predicted"/>
<evidence type="ECO:0000256" key="1">
    <source>
        <dbReference type="ARBA" id="ARBA00022723"/>
    </source>
</evidence>
<dbReference type="PANTHER" id="PTHR34396">
    <property type="entry name" value="OS03G0264950 PROTEIN-RELATED"/>
    <property type="match status" value="1"/>
</dbReference>
<evidence type="ECO:0000256" key="6">
    <source>
        <dbReference type="SAM" id="MobiDB-lite"/>
    </source>
</evidence>
<dbReference type="InterPro" id="IPR036236">
    <property type="entry name" value="Znf_C2H2_sf"/>
</dbReference>
<dbReference type="GO" id="GO:0006357">
    <property type="term" value="P:regulation of transcription by RNA polymerase II"/>
    <property type="evidence" value="ECO:0007669"/>
    <property type="project" value="TreeGrafter"/>
</dbReference>
<keyword evidence="1" id="KW-0479">Metal-binding</keyword>
<comment type="caution">
    <text evidence="8">The sequence shown here is derived from an EMBL/GenBank/DDBJ whole genome shotgun (WGS) entry which is preliminary data.</text>
</comment>
<dbReference type="SUPFAM" id="SSF57667">
    <property type="entry name" value="beta-beta-alpha zinc fingers"/>
    <property type="match status" value="1"/>
</dbReference>
<dbReference type="GO" id="GO:1990837">
    <property type="term" value="F:sequence-specific double-stranded DNA binding"/>
    <property type="evidence" value="ECO:0007669"/>
    <property type="project" value="TreeGrafter"/>
</dbReference>
<evidence type="ECO:0000313" key="8">
    <source>
        <dbReference type="EMBL" id="KAD4981731.1"/>
    </source>
</evidence>
<keyword evidence="5" id="KW-0175">Coiled coil</keyword>
<dbReference type="PANTHER" id="PTHR34396:SF24">
    <property type="entry name" value="BED-TYPE DOMAIN-CONTAINING PROTEIN"/>
    <property type="match status" value="1"/>
</dbReference>
<feature type="coiled-coil region" evidence="5">
    <location>
        <begin position="481"/>
        <end position="508"/>
    </location>
</feature>
<evidence type="ECO:0000259" key="7">
    <source>
        <dbReference type="PROSITE" id="PS50808"/>
    </source>
</evidence>
<gene>
    <name evidence="8" type="ORF">E3N88_18402</name>
</gene>
<evidence type="ECO:0000256" key="3">
    <source>
        <dbReference type="ARBA" id="ARBA00022833"/>
    </source>
</evidence>
<evidence type="ECO:0000256" key="5">
    <source>
        <dbReference type="SAM" id="Coils"/>
    </source>
</evidence>
<dbReference type="GO" id="GO:0005634">
    <property type="term" value="C:nucleus"/>
    <property type="evidence" value="ECO:0007669"/>
    <property type="project" value="TreeGrafter"/>
</dbReference>
<name>A0A5N6NKA9_9ASTR</name>
<keyword evidence="3" id="KW-0862">Zinc</keyword>
<dbReference type="InterPro" id="IPR003656">
    <property type="entry name" value="Znf_BED"/>
</dbReference>
<sequence length="561" mass="63968">MSADDVALDQGNDKNLAPVEQLSGKILTPRDQGNDENSSSKRRSRAYVWTYFEKIMGEDGLPKTRCTTCNKVYATAPNSGTSTMRRHLRKCCPKPLTQYKPNQPLPYANTARSSDEMSEEVRAAKKLKFVMMDNLQSKTDRELVEFIWMNKRNVGILEQKLPEKARAIKEAIKCYEDEIDRRAILQSPKESDLGPDISTRPDKVEADGQLVAQYKNVRETLAGVNQKTSPQVDSGKLVIKQEVGSQYVLGNENFHENIGEEEHAGRLQIVAMNQDENQKTCPQVESGKLVIKQEVGSQHVLGNEHFHENIGEEEHAGRLQIVAMNQDENQVEETPVRHTSISILPRDTCADLREVSSVLSMLTSPNGLYTPQSTPLDQEAENAKQTLIQLLEKDFESIVKSPDEHKVKSCIQILIENLHKLPMCQGRVIETLNTEFETICQNWKMCHTNIQTNIALQVKQGDKLKGLKEWQKNDMEFESKISKVDADILRLQAELHEKERTRENLVKQKSKLFDDSKISIEEAKKLLQDMVTSKLQSDVAMYSMKEAVKKWERNRENFQMK</sequence>
<organism evidence="8 9">
    <name type="scientific">Mikania micrantha</name>
    <name type="common">bitter vine</name>
    <dbReference type="NCBI Taxonomy" id="192012"/>
    <lineage>
        <taxon>Eukaryota</taxon>
        <taxon>Viridiplantae</taxon>
        <taxon>Streptophyta</taxon>
        <taxon>Embryophyta</taxon>
        <taxon>Tracheophyta</taxon>
        <taxon>Spermatophyta</taxon>
        <taxon>Magnoliopsida</taxon>
        <taxon>eudicotyledons</taxon>
        <taxon>Gunneridae</taxon>
        <taxon>Pentapetalae</taxon>
        <taxon>asterids</taxon>
        <taxon>campanulids</taxon>
        <taxon>Asterales</taxon>
        <taxon>Asteraceae</taxon>
        <taxon>Asteroideae</taxon>
        <taxon>Heliantheae alliance</taxon>
        <taxon>Eupatorieae</taxon>
        <taxon>Mikania</taxon>
    </lineage>
</organism>
<reference evidence="8 9" key="1">
    <citation type="submission" date="2019-05" db="EMBL/GenBank/DDBJ databases">
        <title>Mikania micrantha, genome provides insights into the molecular mechanism of rapid growth.</title>
        <authorList>
            <person name="Liu B."/>
        </authorList>
    </citation>
    <scope>NUCLEOTIDE SEQUENCE [LARGE SCALE GENOMIC DNA]</scope>
    <source>
        <strain evidence="8">NLD-2019</strain>
        <tissue evidence="8">Leaf</tissue>
    </source>
</reference>
<evidence type="ECO:0000313" key="9">
    <source>
        <dbReference type="Proteomes" id="UP000326396"/>
    </source>
</evidence>
<feature type="domain" description="BED-type" evidence="7">
    <location>
        <begin position="43"/>
        <end position="99"/>
    </location>
</feature>
<dbReference type="Proteomes" id="UP000326396">
    <property type="component" value="Linkage Group LG18"/>
</dbReference>
<evidence type="ECO:0000256" key="2">
    <source>
        <dbReference type="ARBA" id="ARBA00022771"/>
    </source>
</evidence>
<dbReference type="GO" id="GO:0008270">
    <property type="term" value="F:zinc ion binding"/>
    <property type="evidence" value="ECO:0007669"/>
    <property type="project" value="UniProtKB-KW"/>
</dbReference>
<dbReference type="InterPro" id="IPR053031">
    <property type="entry name" value="Cuticle_assoc_protein"/>
</dbReference>
<feature type="region of interest" description="Disordered" evidence="6">
    <location>
        <begin position="1"/>
        <end position="41"/>
    </location>
</feature>
<keyword evidence="9" id="KW-1185">Reference proteome</keyword>
<protein>
    <recommendedName>
        <fullName evidence="7">BED-type domain-containing protein</fullName>
    </recommendedName>
</protein>
<accession>A0A5N6NKA9</accession>
<dbReference type="OrthoDB" id="1686862at2759"/>
<dbReference type="Pfam" id="PF02892">
    <property type="entry name" value="zf-BED"/>
    <property type="match status" value="1"/>
</dbReference>
<keyword evidence="2 4" id="KW-0863">Zinc-finger</keyword>
<dbReference type="SMART" id="SM00614">
    <property type="entry name" value="ZnF_BED"/>
    <property type="match status" value="1"/>
</dbReference>
<dbReference type="EMBL" id="SZYD01000010">
    <property type="protein sequence ID" value="KAD4981731.1"/>
    <property type="molecule type" value="Genomic_DNA"/>
</dbReference>
<evidence type="ECO:0000256" key="4">
    <source>
        <dbReference type="PROSITE-ProRule" id="PRU00027"/>
    </source>
</evidence>
<dbReference type="AlphaFoldDB" id="A0A5N6NKA9"/>